<dbReference type="Pfam" id="PF01408">
    <property type="entry name" value="GFO_IDH_MocA"/>
    <property type="match status" value="1"/>
</dbReference>
<dbReference type="EMBL" id="BJYM01000006">
    <property type="protein sequence ID" value="GEN87011.1"/>
    <property type="molecule type" value="Genomic_DNA"/>
</dbReference>
<comment type="caution">
    <text evidence="4">The sequence shown here is derived from an EMBL/GenBank/DDBJ whole genome shotgun (WGS) entry which is preliminary data.</text>
</comment>
<evidence type="ECO:0000259" key="3">
    <source>
        <dbReference type="Pfam" id="PF22725"/>
    </source>
</evidence>
<evidence type="ECO:0000313" key="5">
    <source>
        <dbReference type="Proteomes" id="UP000321558"/>
    </source>
</evidence>
<proteinExistence type="predicted"/>
<name>A0A511ZHV7_9BACI</name>
<evidence type="ECO:0000259" key="2">
    <source>
        <dbReference type="Pfam" id="PF01408"/>
    </source>
</evidence>
<dbReference type="OrthoDB" id="9815825at2"/>
<dbReference type="RefSeq" id="WP_147210029.1">
    <property type="nucleotide sequence ID" value="NZ_BJYM01000006.1"/>
</dbReference>
<dbReference type="InterPro" id="IPR000683">
    <property type="entry name" value="Gfo/Idh/MocA-like_OxRdtase_N"/>
</dbReference>
<keyword evidence="1" id="KW-0560">Oxidoreductase</keyword>
<organism evidence="4 5">
    <name type="scientific">Oceanobacillus sojae</name>
    <dbReference type="NCBI Taxonomy" id="582851"/>
    <lineage>
        <taxon>Bacteria</taxon>
        <taxon>Bacillati</taxon>
        <taxon>Bacillota</taxon>
        <taxon>Bacilli</taxon>
        <taxon>Bacillales</taxon>
        <taxon>Bacillaceae</taxon>
        <taxon>Oceanobacillus</taxon>
    </lineage>
</organism>
<dbReference type="AlphaFoldDB" id="A0A511ZHV7"/>
<dbReference type="STRING" id="582851.GCA_900162665_00879"/>
<evidence type="ECO:0000313" key="4">
    <source>
        <dbReference type="EMBL" id="GEN87011.1"/>
    </source>
</evidence>
<sequence length="367" mass="39571">MTQTVKIGIIGSGGIANAHAQCYKKMSDVEIVAVADLVPGKAAEFIQRLELKNAVPFEDHQELLELDLDGVSVCTPNVAHHKTSVDSLLAGKHVLVEKPLSITLEQGIDMVETSLKMNKMLTVGFQPRYDPNMQLVKEIVSSGELGNVYYVQTGGGRRRGMPQGTFIKKALAGAGAMADIGCYSLDLALNTLGYPKPISVSAYTSNLFGTNPDHHPEAENFEVEDFGIALIRLEGGKVINFKVSWAMHMDTLGPTLFLGTNAGLKLTPAGQGPWSGVWDGGIGSIDLFHDVIGQHVDTSIPVKKHNLNIFYEKVRAFVKAIQEGKNIAPIPAEQILINQAIIDGILRSAEAGKEVSISIPELRPAKI</sequence>
<evidence type="ECO:0000256" key="1">
    <source>
        <dbReference type="ARBA" id="ARBA00023002"/>
    </source>
</evidence>
<dbReference type="GO" id="GO:0000166">
    <property type="term" value="F:nucleotide binding"/>
    <property type="evidence" value="ECO:0007669"/>
    <property type="project" value="InterPro"/>
</dbReference>
<feature type="domain" description="GFO/IDH/MocA-like oxidoreductase" evidence="3">
    <location>
        <begin position="134"/>
        <end position="261"/>
    </location>
</feature>
<dbReference type="InterPro" id="IPR036291">
    <property type="entry name" value="NAD(P)-bd_dom_sf"/>
</dbReference>
<reference evidence="4 5" key="1">
    <citation type="submission" date="2019-07" db="EMBL/GenBank/DDBJ databases">
        <title>Whole genome shotgun sequence of Oceanobacillus sojae NBRC 105379.</title>
        <authorList>
            <person name="Hosoyama A."/>
            <person name="Uohara A."/>
            <person name="Ohji S."/>
            <person name="Ichikawa N."/>
        </authorList>
    </citation>
    <scope>NUCLEOTIDE SEQUENCE [LARGE SCALE GENOMIC DNA]</scope>
    <source>
        <strain evidence="4 5">NBRC 105379</strain>
    </source>
</reference>
<keyword evidence="5" id="KW-1185">Reference proteome</keyword>
<dbReference type="Gene3D" id="3.30.360.10">
    <property type="entry name" value="Dihydrodipicolinate Reductase, domain 2"/>
    <property type="match status" value="1"/>
</dbReference>
<dbReference type="Proteomes" id="UP000321558">
    <property type="component" value="Unassembled WGS sequence"/>
</dbReference>
<dbReference type="PANTHER" id="PTHR43818">
    <property type="entry name" value="BCDNA.GH03377"/>
    <property type="match status" value="1"/>
</dbReference>
<dbReference type="Gene3D" id="3.40.50.720">
    <property type="entry name" value="NAD(P)-binding Rossmann-like Domain"/>
    <property type="match status" value="1"/>
</dbReference>
<gene>
    <name evidence="4" type="ORF">OSO01_17500</name>
</gene>
<dbReference type="SUPFAM" id="SSF55347">
    <property type="entry name" value="Glyceraldehyde-3-phosphate dehydrogenase-like, C-terminal domain"/>
    <property type="match status" value="1"/>
</dbReference>
<dbReference type="PANTHER" id="PTHR43818:SF11">
    <property type="entry name" value="BCDNA.GH03377"/>
    <property type="match status" value="1"/>
</dbReference>
<dbReference type="SUPFAM" id="SSF51735">
    <property type="entry name" value="NAD(P)-binding Rossmann-fold domains"/>
    <property type="match status" value="1"/>
</dbReference>
<feature type="domain" description="Gfo/Idh/MocA-like oxidoreductase N-terminal" evidence="2">
    <location>
        <begin position="5"/>
        <end position="125"/>
    </location>
</feature>
<dbReference type="InterPro" id="IPR050463">
    <property type="entry name" value="Gfo/Idh/MocA_oxidrdct_glycsds"/>
</dbReference>
<dbReference type="Pfam" id="PF22725">
    <property type="entry name" value="GFO_IDH_MocA_C3"/>
    <property type="match status" value="1"/>
</dbReference>
<accession>A0A511ZHV7</accession>
<dbReference type="InterPro" id="IPR055170">
    <property type="entry name" value="GFO_IDH_MocA-like_dom"/>
</dbReference>
<protein>
    <submittedName>
        <fullName evidence="4">Oxidoreductase</fullName>
    </submittedName>
</protein>
<dbReference type="GO" id="GO:0016491">
    <property type="term" value="F:oxidoreductase activity"/>
    <property type="evidence" value="ECO:0007669"/>
    <property type="project" value="UniProtKB-KW"/>
</dbReference>